<keyword evidence="2" id="KW-1185">Reference proteome</keyword>
<accession>A0ABQ5BN84</accession>
<protein>
    <submittedName>
        <fullName evidence="1">Uncharacterized protein</fullName>
    </submittedName>
</protein>
<organism evidence="1 2">
    <name type="scientific">Tanacetum coccineum</name>
    <dbReference type="NCBI Taxonomy" id="301880"/>
    <lineage>
        <taxon>Eukaryota</taxon>
        <taxon>Viridiplantae</taxon>
        <taxon>Streptophyta</taxon>
        <taxon>Embryophyta</taxon>
        <taxon>Tracheophyta</taxon>
        <taxon>Spermatophyta</taxon>
        <taxon>Magnoliopsida</taxon>
        <taxon>eudicotyledons</taxon>
        <taxon>Gunneridae</taxon>
        <taxon>Pentapetalae</taxon>
        <taxon>asterids</taxon>
        <taxon>campanulids</taxon>
        <taxon>Asterales</taxon>
        <taxon>Asteraceae</taxon>
        <taxon>Asteroideae</taxon>
        <taxon>Anthemideae</taxon>
        <taxon>Anthemidinae</taxon>
        <taxon>Tanacetum</taxon>
    </lineage>
</organism>
<sequence length="104" mass="12133">MEMELTTGLEDKVIGNPERKFQCRKVMNRAIGILYHDTVIRTRYFHFKTQASRVNLEEEKLAIFKSLNWTSSIQVSDLQRKWSVRGGAYSDTFKVLEETSINDS</sequence>
<proteinExistence type="predicted"/>
<comment type="caution">
    <text evidence="1">The sequence shown here is derived from an EMBL/GenBank/DDBJ whole genome shotgun (WGS) entry which is preliminary data.</text>
</comment>
<dbReference type="Proteomes" id="UP001151760">
    <property type="component" value="Unassembled WGS sequence"/>
</dbReference>
<gene>
    <name evidence="1" type="ORF">Tco_0873540</name>
</gene>
<evidence type="ECO:0000313" key="2">
    <source>
        <dbReference type="Proteomes" id="UP001151760"/>
    </source>
</evidence>
<dbReference type="EMBL" id="BQNB010013347">
    <property type="protein sequence ID" value="GJT14834.1"/>
    <property type="molecule type" value="Genomic_DNA"/>
</dbReference>
<reference evidence="1" key="2">
    <citation type="submission" date="2022-01" db="EMBL/GenBank/DDBJ databases">
        <authorList>
            <person name="Yamashiro T."/>
            <person name="Shiraishi A."/>
            <person name="Satake H."/>
            <person name="Nakayama K."/>
        </authorList>
    </citation>
    <scope>NUCLEOTIDE SEQUENCE</scope>
</reference>
<name>A0ABQ5BN84_9ASTR</name>
<reference evidence="1" key="1">
    <citation type="journal article" date="2022" name="Int. J. Mol. Sci.">
        <title>Draft Genome of Tanacetum Coccineum: Genomic Comparison of Closely Related Tanacetum-Family Plants.</title>
        <authorList>
            <person name="Yamashiro T."/>
            <person name="Shiraishi A."/>
            <person name="Nakayama K."/>
            <person name="Satake H."/>
        </authorList>
    </citation>
    <scope>NUCLEOTIDE SEQUENCE</scope>
</reference>
<evidence type="ECO:0000313" key="1">
    <source>
        <dbReference type="EMBL" id="GJT14834.1"/>
    </source>
</evidence>